<dbReference type="AlphaFoldDB" id="A0A136J1D1"/>
<reference evidence="2" key="1">
    <citation type="submission" date="2016-02" db="EMBL/GenBank/DDBJ databases">
        <title>Draft genome sequence of Microdochium bolleyi, a fungal endophyte of beachgrass.</title>
        <authorList>
            <consortium name="DOE Joint Genome Institute"/>
            <person name="David A.S."/>
            <person name="May G."/>
            <person name="Haridas S."/>
            <person name="Lim J."/>
            <person name="Wang M."/>
            <person name="Labutti K."/>
            <person name="Lipzen A."/>
            <person name="Barry K."/>
            <person name="Grigoriev I.V."/>
        </authorList>
    </citation>
    <scope>NUCLEOTIDE SEQUENCE [LARGE SCALE GENOMIC DNA]</scope>
    <source>
        <strain evidence="2">J235TASD1</strain>
    </source>
</reference>
<proteinExistence type="predicted"/>
<dbReference type="EMBL" id="KQ964251">
    <property type="protein sequence ID" value="KXJ90879.1"/>
    <property type="molecule type" value="Genomic_DNA"/>
</dbReference>
<gene>
    <name evidence="1" type="ORF">Micbo1qcDRAFT_163537</name>
</gene>
<keyword evidence="2" id="KW-1185">Reference proteome</keyword>
<protein>
    <submittedName>
        <fullName evidence="1">Uncharacterized protein</fullName>
    </submittedName>
</protein>
<evidence type="ECO:0000313" key="2">
    <source>
        <dbReference type="Proteomes" id="UP000070501"/>
    </source>
</evidence>
<dbReference type="InParanoid" id="A0A136J1D1"/>
<name>A0A136J1D1_9PEZI</name>
<organism evidence="1 2">
    <name type="scientific">Microdochium bolleyi</name>
    <dbReference type="NCBI Taxonomy" id="196109"/>
    <lineage>
        <taxon>Eukaryota</taxon>
        <taxon>Fungi</taxon>
        <taxon>Dikarya</taxon>
        <taxon>Ascomycota</taxon>
        <taxon>Pezizomycotina</taxon>
        <taxon>Sordariomycetes</taxon>
        <taxon>Xylariomycetidae</taxon>
        <taxon>Xylariales</taxon>
        <taxon>Microdochiaceae</taxon>
        <taxon>Microdochium</taxon>
    </lineage>
</organism>
<sequence>MLSPVSIFPVATSSFPLAKNRTRDKQASEAQIMCTPFCTRWDFLLLLLLLLLLLGGRKSATYTYLYTTTTTSNEPTTIMMLNNNYYDDDDGMSPQKVAHLAHDLTNINATGE</sequence>
<feature type="non-terminal residue" evidence="1">
    <location>
        <position position="112"/>
    </location>
</feature>
<accession>A0A136J1D1</accession>
<evidence type="ECO:0000313" key="1">
    <source>
        <dbReference type="EMBL" id="KXJ90879.1"/>
    </source>
</evidence>
<dbReference type="Proteomes" id="UP000070501">
    <property type="component" value="Unassembled WGS sequence"/>
</dbReference>